<dbReference type="Gene3D" id="1.10.10.10">
    <property type="entry name" value="Winged helix-like DNA-binding domain superfamily/Winged helix DNA-binding domain"/>
    <property type="match status" value="1"/>
</dbReference>
<feature type="DNA-binding region" description="Fork-head" evidence="4">
    <location>
        <begin position="83"/>
        <end position="177"/>
    </location>
</feature>
<feature type="compositionally biased region" description="Basic and acidic residues" evidence="5">
    <location>
        <begin position="243"/>
        <end position="252"/>
    </location>
</feature>
<sequence>MLEGSFSMYPEQIPVQTQRDEHAASQVQFDQTQFNAAQAPATQFAQYAMLNAQAAQAGQPFPLSYPGISPADQYRQYQHSHAKPPYSYISLIAMAIQASPRKMCTLNEIYQFIMNLFPYYRQNQQRWQNSVRHSLSFNDCFIKVPRSSEIPGKGAFWALHPEAHNMFENGCYLRRQKRFKLSKKDEKPRSRQGKRSLVSDDAPAPKQKRRNSMNTSTDVSLESGSPSSEPGLTVPINSTKTPSPEKEQIIKQEVYDPVPKVERPLTETPVLQEQQNHQPITSQHSIALNISPLTTGAYNLQHHSIPTSESAMPSMSFSAIPDMWQLYPSVYSTMTNMNSYDTVASTINPDISASSTEEVSSY</sequence>
<organism evidence="7 8">
    <name type="scientific">Oikopleura dioica</name>
    <name type="common">Tunicate</name>
    <dbReference type="NCBI Taxonomy" id="34765"/>
    <lineage>
        <taxon>Eukaryota</taxon>
        <taxon>Metazoa</taxon>
        <taxon>Chordata</taxon>
        <taxon>Tunicata</taxon>
        <taxon>Appendicularia</taxon>
        <taxon>Copelata</taxon>
        <taxon>Oikopleuridae</taxon>
        <taxon>Oikopleura</taxon>
    </lineage>
</organism>
<comment type="subcellular location">
    <subcellularLocation>
        <location evidence="1 4">Nucleus</location>
    </subcellularLocation>
</comment>
<feature type="domain" description="Fork-head" evidence="6">
    <location>
        <begin position="83"/>
        <end position="177"/>
    </location>
</feature>
<evidence type="ECO:0000256" key="3">
    <source>
        <dbReference type="ARBA" id="ARBA00023242"/>
    </source>
</evidence>
<dbReference type="SMART" id="SM00339">
    <property type="entry name" value="FH"/>
    <property type="match status" value="1"/>
</dbReference>
<evidence type="ECO:0000256" key="2">
    <source>
        <dbReference type="ARBA" id="ARBA00023125"/>
    </source>
</evidence>
<dbReference type="InterPro" id="IPR018122">
    <property type="entry name" value="TF_fork_head_CS_1"/>
</dbReference>
<proteinExistence type="predicted"/>
<accession>A0ABN7SRZ0</accession>
<dbReference type="InterPro" id="IPR036388">
    <property type="entry name" value="WH-like_DNA-bd_sf"/>
</dbReference>
<gene>
    <name evidence="7" type="ORF">OKIOD_LOCUS11510</name>
</gene>
<dbReference type="PROSITE" id="PS50039">
    <property type="entry name" value="FORK_HEAD_3"/>
    <property type="match status" value="1"/>
</dbReference>
<dbReference type="Pfam" id="PF00250">
    <property type="entry name" value="Forkhead"/>
    <property type="match status" value="1"/>
</dbReference>
<dbReference type="SUPFAM" id="SSF46785">
    <property type="entry name" value="Winged helix' DNA-binding domain"/>
    <property type="match status" value="1"/>
</dbReference>
<dbReference type="InterPro" id="IPR036390">
    <property type="entry name" value="WH_DNA-bd_sf"/>
</dbReference>
<dbReference type="Proteomes" id="UP001158576">
    <property type="component" value="Chromosome 1"/>
</dbReference>
<keyword evidence="3 4" id="KW-0539">Nucleus</keyword>
<evidence type="ECO:0000256" key="4">
    <source>
        <dbReference type="PROSITE-ProRule" id="PRU00089"/>
    </source>
</evidence>
<reference evidence="7 8" key="1">
    <citation type="submission" date="2021-04" db="EMBL/GenBank/DDBJ databases">
        <authorList>
            <person name="Bliznina A."/>
        </authorList>
    </citation>
    <scope>NUCLEOTIDE SEQUENCE [LARGE SCALE GENOMIC DNA]</scope>
</reference>
<dbReference type="PANTHER" id="PTHR11829">
    <property type="entry name" value="FORKHEAD BOX PROTEIN"/>
    <property type="match status" value="1"/>
</dbReference>
<dbReference type="PROSITE" id="PS00657">
    <property type="entry name" value="FORK_HEAD_1"/>
    <property type="match status" value="1"/>
</dbReference>
<dbReference type="InterPro" id="IPR001766">
    <property type="entry name" value="Fork_head_dom"/>
</dbReference>
<evidence type="ECO:0000256" key="1">
    <source>
        <dbReference type="ARBA" id="ARBA00004123"/>
    </source>
</evidence>
<keyword evidence="2 4" id="KW-0238">DNA-binding</keyword>
<evidence type="ECO:0000256" key="5">
    <source>
        <dbReference type="SAM" id="MobiDB-lite"/>
    </source>
</evidence>
<keyword evidence="8" id="KW-1185">Reference proteome</keyword>
<evidence type="ECO:0000313" key="8">
    <source>
        <dbReference type="Proteomes" id="UP001158576"/>
    </source>
</evidence>
<protein>
    <submittedName>
        <fullName evidence="7">Oidioi.mRNA.OKI2018_I69.chr1.g2745.t1.cds</fullName>
    </submittedName>
</protein>
<feature type="compositionally biased region" description="Low complexity" evidence="5">
    <location>
        <begin position="220"/>
        <end position="232"/>
    </location>
</feature>
<dbReference type="InterPro" id="IPR050211">
    <property type="entry name" value="FOX_domain-containing"/>
</dbReference>
<dbReference type="PROSITE" id="PS00658">
    <property type="entry name" value="FORK_HEAD_2"/>
    <property type="match status" value="1"/>
</dbReference>
<name>A0ABN7SRZ0_OIKDI</name>
<feature type="region of interest" description="Disordered" evidence="5">
    <location>
        <begin position="180"/>
        <end position="252"/>
    </location>
</feature>
<dbReference type="EMBL" id="OU015566">
    <property type="protein sequence ID" value="CAG5106222.1"/>
    <property type="molecule type" value="Genomic_DNA"/>
</dbReference>
<dbReference type="PRINTS" id="PR00053">
    <property type="entry name" value="FORKHEAD"/>
</dbReference>
<evidence type="ECO:0000313" key="7">
    <source>
        <dbReference type="EMBL" id="CAG5106222.1"/>
    </source>
</evidence>
<dbReference type="InterPro" id="IPR030456">
    <property type="entry name" value="TF_fork_head_CS_2"/>
</dbReference>
<dbReference type="PANTHER" id="PTHR11829:SF380">
    <property type="entry name" value="PROTEIN FORK HEAD"/>
    <property type="match status" value="1"/>
</dbReference>
<evidence type="ECO:0000259" key="6">
    <source>
        <dbReference type="PROSITE" id="PS50039"/>
    </source>
</evidence>